<evidence type="ECO:0000256" key="5">
    <source>
        <dbReference type="SAM" id="Phobius"/>
    </source>
</evidence>
<feature type="transmembrane region" description="Helical" evidence="5">
    <location>
        <begin position="40"/>
        <end position="67"/>
    </location>
</feature>
<dbReference type="GO" id="GO:0005886">
    <property type="term" value="C:plasma membrane"/>
    <property type="evidence" value="ECO:0007669"/>
    <property type="project" value="UniProtKB-SubCell"/>
</dbReference>
<comment type="caution">
    <text evidence="6">The sequence shown here is derived from an EMBL/GenBank/DDBJ whole genome shotgun (WGS) entry which is preliminary data.</text>
</comment>
<dbReference type="InterPro" id="IPR036640">
    <property type="entry name" value="ABC1_TM_sf"/>
</dbReference>
<reference evidence="6" key="1">
    <citation type="submission" date="2009-04" db="EMBL/GenBank/DDBJ databases">
        <authorList>
            <person name="Weinstock G."/>
            <person name="Sodergren E."/>
            <person name="Clifton S."/>
            <person name="Fulton L."/>
            <person name="Fulton B."/>
            <person name="Courtney L."/>
            <person name="Fronick C."/>
            <person name="Harrison M."/>
            <person name="Strong C."/>
            <person name="Farmer C."/>
            <person name="Delahaunty K."/>
            <person name="Markovic C."/>
            <person name="Hall O."/>
            <person name="Minx P."/>
            <person name="Tomlinson C."/>
            <person name="Mitreva M."/>
            <person name="Nelson J."/>
            <person name="Hou S."/>
            <person name="Wollam A."/>
            <person name="Pepin K.H."/>
            <person name="Johnson M."/>
            <person name="Bhonagiri V."/>
            <person name="Nash W.E."/>
            <person name="Warren W."/>
            <person name="Chinwalla A."/>
            <person name="Mardis E.R."/>
            <person name="Wilson R.K."/>
        </authorList>
    </citation>
    <scope>NUCLEOTIDE SEQUENCE [LARGE SCALE GENOMIC DNA]</scope>
    <source>
        <strain evidence="6">DSM 14600</strain>
    </source>
</reference>
<dbReference type="Proteomes" id="UP000003494">
    <property type="component" value="Unassembled WGS sequence"/>
</dbReference>
<dbReference type="AlphaFoldDB" id="C4GCN0"/>
<comment type="subcellular location">
    <subcellularLocation>
        <location evidence="1">Cell membrane</location>
        <topology evidence="1">Multi-pass membrane protein</topology>
    </subcellularLocation>
</comment>
<evidence type="ECO:0000313" key="7">
    <source>
        <dbReference type="Proteomes" id="UP000003494"/>
    </source>
</evidence>
<dbReference type="GO" id="GO:0005524">
    <property type="term" value="F:ATP binding"/>
    <property type="evidence" value="ECO:0007669"/>
    <property type="project" value="InterPro"/>
</dbReference>
<keyword evidence="7" id="KW-1185">Reference proteome</keyword>
<evidence type="ECO:0000313" key="6">
    <source>
        <dbReference type="EMBL" id="EEP27730.1"/>
    </source>
</evidence>
<evidence type="ECO:0000256" key="2">
    <source>
        <dbReference type="ARBA" id="ARBA00022692"/>
    </source>
</evidence>
<feature type="transmembrane region" description="Helical" evidence="5">
    <location>
        <begin position="73"/>
        <end position="94"/>
    </location>
</feature>
<keyword evidence="3 5" id="KW-1133">Transmembrane helix</keyword>
<dbReference type="RefSeq" id="WP_006906721.1">
    <property type="nucleotide sequence ID" value="NZ_GG665867.1"/>
</dbReference>
<evidence type="ECO:0000256" key="4">
    <source>
        <dbReference type="ARBA" id="ARBA00023136"/>
    </source>
</evidence>
<dbReference type="EMBL" id="ACIP02000004">
    <property type="protein sequence ID" value="EEP27730.1"/>
    <property type="molecule type" value="Genomic_DNA"/>
</dbReference>
<organism evidence="6 7">
    <name type="scientific">Shuttleworthella satelles DSM 14600</name>
    <dbReference type="NCBI Taxonomy" id="626523"/>
    <lineage>
        <taxon>Bacteria</taxon>
        <taxon>Bacillati</taxon>
        <taxon>Bacillota</taxon>
        <taxon>Clostridia</taxon>
        <taxon>Lachnospirales</taxon>
        <taxon>Lachnospiraceae</taxon>
        <taxon>Shuttleworthella</taxon>
    </lineage>
</organism>
<gene>
    <name evidence="6" type="ORF">GCWU000342_01724</name>
</gene>
<keyword evidence="2 5" id="KW-0812">Transmembrane</keyword>
<name>C4GCN0_9FIRM</name>
<accession>C4GCN0</accession>
<evidence type="ECO:0000256" key="3">
    <source>
        <dbReference type="ARBA" id="ARBA00022989"/>
    </source>
</evidence>
<evidence type="ECO:0000256" key="1">
    <source>
        <dbReference type="ARBA" id="ARBA00004651"/>
    </source>
</evidence>
<keyword evidence="4 5" id="KW-0472">Membrane</keyword>
<sequence length="131" mass="15253">MLNVDRVRYMTQLAMFEKNELREYAGTQSYTRDDYVHTKLLLGLIAGSIFYAIAYAAGIALLLAFVVKRINSTFLILAVTIGLLVYLLFIYIYLRGVGQRARRRYDKGLEVMAHFQDQLEGLEEIYRREEE</sequence>
<protein>
    <submittedName>
        <fullName evidence="6">Uncharacterized protein</fullName>
    </submittedName>
</protein>
<dbReference type="HOGENOM" id="CLU_127571_2_0_9"/>
<dbReference type="SUPFAM" id="SSF90123">
    <property type="entry name" value="ABC transporter transmembrane region"/>
    <property type="match status" value="1"/>
</dbReference>
<proteinExistence type="predicted"/>
<dbReference type="STRING" id="626523.GCWU000342_01724"/>